<evidence type="ECO:0000313" key="3">
    <source>
        <dbReference type="Proteomes" id="UP000309488"/>
    </source>
</evidence>
<organism evidence="2 3">
    <name type="scientific">Pedobacter polaris</name>
    <dbReference type="NCBI Taxonomy" id="2571273"/>
    <lineage>
        <taxon>Bacteria</taxon>
        <taxon>Pseudomonadati</taxon>
        <taxon>Bacteroidota</taxon>
        <taxon>Sphingobacteriia</taxon>
        <taxon>Sphingobacteriales</taxon>
        <taxon>Sphingobacteriaceae</taxon>
        <taxon>Pedobacter</taxon>
    </lineage>
</organism>
<reference evidence="2 3" key="1">
    <citation type="submission" date="2019-04" db="EMBL/GenBank/DDBJ databases">
        <title>Pedobacter sp. RP-3-22 sp. nov., isolated from Arctic soil.</title>
        <authorList>
            <person name="Dahal R.H."/>
            <person name="Kim D.-U."/>
        </authorList>
    </citation>
    <scope>NUCLEOTIDE SEQUENCE [LARGE SCALE GENOMIC DNA]</scope>
    <source>
        <strain evidence="2 3">RP-3-22</strain>
    </source>
</reference>
<protein>
    <recommendedName>
        <fullName evidence="4">DUF3575 domain-containing protein</fullName>
    </recommendedName>
</protein>
<dbReference type="OrthoDB" id="966005at2"/>
<dbReference type="Proteomes" id="UP000309488">
    <property type="component" value="Unassembled WGS sequence"/>
</dbReference>
<dbReference type="AlphaFoldDB" id="A0A4U1CR02"/>
<comment type="caution">
    <text evidence="2">The sequence shown here is derived from an EMBL/GenBank/DDBJ whole genome shotgun (WGS) entry which is preliminary data.</text>
</comment>
<dbReference type="RefSeq" id="WP_136841856.1">
    <property type="nucleotide sequence ID" value="NZ_SWBR01000003.1"/>
</dbReference>
<feature type="chain" id="PRO_5020948305" description="DUF3575 domain-containing protein" evidence="1">
    <location>
        <begin position="32"/>
        <end position="195"/>
    </location>
</feature>
<keyword evidence="1" id="KW-0732">Signal</keyword>
<feature type="signal peptide" evidence="1">
    <location>
        <begin position="1"/>
        <end position="31"/>
    </location>
</feature>
<name>A0A4U1CR02_9SPHI</name>
<evidence type="ECO:0000313" key="2">
    <source>
        <dbReference type="EMBL" id="TKC08162.1"/>
    </source>
</evidence>
<gene>
    <name evidence="2" type="ORF">FA048_13460</name>
</gene>
<evidence type="ECO:0008006" key="4">
    <source>
        <dbReference type="Google" id="ProtNLM"/>
    </source>
</evidence>
<keyword evidence="3" id="KW-1185">Reference proteome</keyword>
<proteinExistence type="predicted"/>
<dbReference type="EMBL" id="SWBR01000003">
    <property type="protein sequence ID" value="TKC08162.1"/>
    <property type="molecule type" value="Genomic_DNA"/>
</dbReference>
<sequence>MKNKLTKIYLNKNLLPFLFLSLVLISFSAAAQQMKKNSIYIELGGNGILYSANYDRIIPISTHFKLAPRVGFEFIPRNKKDAPTYGKWSFPLELNILYSKKTESKNFFEGGIGLSLFNLVSNYKLNSNNEIIDTEVKTAKVTVLRLGFRHQKPEGGLMYRAGLLVKLSQDDYSKSRVGDDLFYKLWPGFSVGYSF</sequence>
<evidence type="ECO:0000256" key="1">
    <source>
        <dbReference type="SAM" id="SignalP"/>
    </source>
</evidence>
<accession>A0A4U1CR02</accession>